<dbReference type="Proteomes" id="UP000789405">
    <property type="component" value="Unassembled WGS sequence"/>
</dbReference>
<evidence type="ECO:0000313" key="2">
    <source>
        <dbReference type="EMBL" id="CAG8773541.1"/>
    </source>
</evidence>
<organism evidence="2 3">
    <name type="scientific">Dentiscutata erythropus</name>
    <dbReference type="NCBI Taxonomy" id="1348616"/>
    <lineage>
        <taxon>Eukaryota</taxon>
        <taxon>Fungi</taxon>
        <taxon>Fungi incertae sedis</taxon>
        <taxon>Mucoromycota</taxon>
        <taxon>Glomeromycotina</taxon>
        <taxon>Glomeromycetes</taxon>
        <taxon>Diversisporales</taxon>
        <taxon>Gigasporaceae</taxon>
        <taxon>Dentiscutata</taxon>
    </lineage>
</organism>
<reference evidence="2" key="1">
    <citation type="submission" date="2021-06" db="EMBL/GenBank/DDBJ databases">
        <authorList>
            <person name="Kallberg Y."/>
            <person name="Tangrot J."/>
            <person name="Rosling A."/>
        </authorList>
    </citation>
    <scope>NUCLEOTIDE SEQUENCE</scope>
    <source>
        <strain evidence="2">MA453B</strain>
    </source>
</reference>
<feature type="region of interest" description="Disordered" evidence="1">
    <location>
        <begin position="1"/>
        <end position="28"/>
    </location>
</feature>
<keyword evidence="3" id="KW-1185">Reference proteome</keyword>
<gene>
    <name evidence="2" type="ORF">DERYTH_LOCUS18926</name>
</gene>
<evidence type="ECO:0000313" key="3">
    <source>
        <dbReference type="Proteomes" id="UP000789405"/>
    </source>
</evidence>
<feature type="non-terminal residue" evidence="2">
    <location>
        <position position="54"/>
    </location>
</feature>
<dbReference type="AlphaFoldDB" id="A0A9N9JC17"/>
<dbReference type="EMBL" id="CAJVPY010019944">
    <property type="protein sequence ID" value="CAG8773541.1"/>
    <property type="molecule type" value="Genomic_DNA"/>
</dbReference>
<name>A0A9N9JC17_9GLOM</name>
<sequence>MNNKEQLTNNNIRKNLMNVQSTNNTDIRTGNENINVELIASNEYKLSKKTTIEK</sequence>
<comment type="caution">
    <text evidence="2">The sequence shown here is derived from an EMBL/GenBank/DDBJ whole genome shotgun (WGS) entry which is preliminary data.</text>
</comment>
<accession>A0A9N9JC17</accession>
<evidence type="ECO:0000256" key="1">
    <source>
        <dbReference type="SAM" id="MobiDB-lite"/>
    </source>
</evidence>
<protein>
    <submittedName>
        <fullName evidence="2">14338_t:CDS:1</fullName>
    </submittedName>
</protein>
<proteinExistence type="predicted"/>